<keyword evidence="7" id="KW-1185">Reference proteome</keyword>
<evidence type="ECO:0000259" key="5">
    <source>
        <dbReference type="PROSITE" id="PS50931"/>
    </source>
</evidence>
<name>A0A328AWT9_9CAUL</name>
<evidence type="ECO:0000256" key="3">
    <source>
        <dbReference type="ARBA" id="ARBA00023125"/>
    </source>
</evidence>
<dbReference type="AlphaFoldDB" id="A0A328AWT9"/>
<keyword evidence="3" id="KW-0238">DNA-binding</keyword>
<dbReference type="GO" id="GO:0003700">
    <property type="term" value="F:DNA-binding transcription factor activity"/>
    <property type="evidence" value="ECO:0007669"/>
    <property type="project" value="InterPro"/>
</dbReference>
<reference evidence="7" key="1">
    <citation type="submission" date="2018-05" db="EMBL/GenBank/DDBJ databases">
        <authorList>
            <person name="Li X."/>
        </authorList>
    </citation>
    <scope>NUCLEOTIDE SEQUENCE [LARGE SCALE GENOMIC DNA]</scope>
    <source>
        <strain evidence="7">HKS-05</strain>
    </source>
</reference>
<gene>
    <name evidence="6" type="ORF">DJ021_06905</name>
</gene>
<dbReference type="Pfam" id="PF00126">
    <property type="entry name" value="HTH_1"/>
    <property type="match status" value="1"/>
</dbReference>
<evidence type="ECO:0000256" key="2">
    <source>
        <dbReference type="ARBA" id="ARBA00023015"/>
    </source>
</evidence>
<dbReference type="EMBL" id="QFYP01000001">
    <property type="protein sequence ID" value="RAK59550.1"/>
    <property type="molecule type" value="Genomic_DNA"/>
</dbReference>
<dbReference type="PANTHER" id="PTHR30537">
    <property type="entry name" value="HTH-TYPE TRANSCRIPTIONAL REGULATOR"/>
    <property type="match status" value="1"/>
</dbReference>
<dbReference type="SUPFAM" id="SSF53850">
    <property type="entry name" value="Periplasmic binding protein-like II"/>
    <property type="match status" value="1"/>
</dbReference>
<dbReference type="InterPro" id="IPR036388">
    <property type="entry name" value="WH-like_DNA-bd_sf"/>
</dbReference>
<feature type="domain" description="HTH lysR-type" evidence="5">
    <location>
        <begin position="34"/>
        <end position="91"/>
    </location>
</feature>
<comment type="caution">
    <text evidence="6">The sequence shown here is derived from an EMBL/GenBank/DDBJ whole genome shotgun (WGS) entry which is preliminary data.</text>
</comment>
<dbReference type="SUPFAM" id="SSF46785">
    <property type="entry name" value="Winged helix' DNA-binding domain"/>
    <property type="match status" value="1"/>
</dbReference>
<dbReference type="Gene3D" id="3.40.190.290">
    <property type="match status" value="1"/>
</dbReference>
<keyword evidence="2" id="KW-0805">Transcription regulation</keyword>
<dbReference type="GO" id="GO:0043565">
    <property type="term" value="F:sequence-specific DNA binding"/>
    <property type="evidence" value="ECO:0007669"/>
    <property type="project" value="TreeGrafter"/>
</dbReference>
<evidence type="ECO:0000313" key="7">
    <source>
        <dbReference type="Proteomes" id="UP000249842"/>
    </source>
</evidence>
<dbReference type="PANTHER" id="PTHR30537:SF3">
    <property type="entry name" value="TRANSCRIPTIONAL REGULATORY PROTEIN"/>
    <property type="match status" value="1"/>
</dbReference>
<dbReference type="PROSITE" id="PS50931">
    <property type="entry name" value="HTH_LYSR"/>
    <property type="match status" value="1"/>
</dbReference>
<dbReference type="Proteomes" id="UP000249842">
    <property type="component" value="Unassembled WGS sequence"/>
</dbReference>
<evidence type="ECO:0000256" key="1">
    <source>
        <dbReference type="ARBA" id="ARBA00009437"/>
    </source>
</evidence>
<evidence type="ECO:0000313" key="6">
    <source>
        <dbReference type="EMBL" id="RAK59550.1"/>
    </source>
</evidence>
<comment type="similarity">
    <text evidence="1">Belongs to the LysR transcriptional regulatory family.</text>
</comment>
<protein>
    <submittedName>
        <fullName evidence="6">LysR family transcriptional regulator</fullName>
    </submittedName>
</protein>
<proteinExistence type="inferred from homology"/>
<keyword evidence="4" id="KW-0804">Transcription</keyword>
<evidence type="ECO:0000256" key="4">
    <source>
        <dbReference type="ARBA" id="ARBA00023163"/>
    </source>
</evidence>
<organism evidence="6 7">
    <name type="scientific">Phenylobacterium hankyongense</name>
    <dbReference type="NCBI Taxonomy" id="1813876"/>
    <lineage>
        <taxon>Bacteria</taxon>
        <taxon>Pseudomonadati</taxon>
        <taxon>Pseudomonadota</taxon>
        <taxon>Alphaproteobacteria</taxon>
        <taxon>Caulobacterales</taxon>
        <taxon>Caulobacteraceae</taxon>
        <taxon>Phenylobacterium</taxon>
    </lineage>
</organism>
<sequence length="351" mass="37629">MFEFRRPGHKGGAGAPQSALLQAGSAQLQNGNMFDWNDLKALLAVARGGSTLAAAKTLRVNQTTVARRIESLEADLGLKLFERGQGGSRLTETGLALIAEAEAVERASQGFTHQAQALARGMAGVVRVTVNEVLANIALVPALSEFRRLYPGVTVDLLIGDAFLDIQKGEADVAIRGASVLPDSDLVSRKLADFEWGIYCSRDYAVRRGWPRVLAELNDHVLIGGEGGLVPLPAMQWMMAKAPAAEVHCRSNSLTNLMVAAKAGLGLAPLPRLVADIDPDLFCCLPIDDLPSPVWVLTRADMRDVPRVRAFIDFLMPHFATDRRALIERGLQTQAAVAGAIAAARQEEAPA</sequence>
<dbReference type="InterPro" id="IPR005119">
    <property type="entry name" value="LysR_subst-bd"/>
</dbReference>
<dbReference type="OrthoDB" id="9787460at2"/>
<dbReference type="Gene3D" id="1.10.10.10">
    <property type="entry name" value="Winged helix-like DNA-binding domain superfamily/Winged helix DNA-binding domain"/>
    <property type="match status" value="1"/>
</dbReference>
<dbReference type="InterPro" id="IPR000847">
    <property type="entry name" value="LysR_HTH_N"/>
</dbReference>
<dbReference type="GO" id="GO:0006351">
    <property type="term" value="P:DNA-templated transcription"/>
    <property type="evidence" value="ECO:0007669"/>
    <property type="project" value="TreeGrafter"/>
</dbReference>
<dbReference type="InterPro" id="IPR058163">
    <property type="entry name" value="LysR-type_TF_proteobact-type"/>
</dbReference>
<dbReference type="InterPro" id="IPR036390">
    <property type="entry name" value="WH_DNA-bd_sf"/>
</dbReference>
<dbReference type="Pfam" id="PF03466">
    <property type="entry name" value="LysR_substrate"/>
    <property type="match status" value="1"/>
</dbReference>
<accession>A0A328AWT9</accession>